<feature type="compositionally biased region" description="Polar residues" evidence="1">
    <location>
        <begin position="145"/>
        <end position="154"/>
    </location>
</feature>
<name>A0A1B8GH39_9PEZI</name>
<feature type="compositionally biased region" description="Polar residues" evidence="1">
    <location>
        <begin position="318"/>
        <end position="337"/>
    </location>
</feature>
<feature type="region of interest" description="Disordered" evidence="1">
    <location>
        <begin position="296"/>
        <end position="359"/>
    </location>
</feature>
<proteinExistence type="predicted"/>
<feature type="region of interest" description="Disordered" evidence="1">
    <location>
        <begin position="114"/>
        <end position="154"/>
    </location>
</feature>
<evidence type="ECO:0000313" key="3">
    <source>
        <dbReference type="Proteomes" id="UP000091956"/>
    </source>
</evidence>
<reference evidence="2 3" key="1">
    <citation type="submission" date="2016-03" db="EMBL/GenBank/DDBJ databases">
        <title>Comparative genomics of Pseudogymnoascus destructans, the fungus causing white-nose syndrome of bats.</title>
        <authorList>
            <person name="Palmer J.M."/>
            <person name="Drees K.P."/>
            <person name="Foster J.T."/>
            <person name="Lindner D.L."/>
        </authorList>
    </citation>
    <scope>NUCLEOTIDE SEQUENCE [LARGE SCALE GENOMIC DNA]</scope>
    <source>
        <strain evidence="2 3">UAMH 10579</strain>
    </source>
</reference>
<evidence type="ECO:0000313" key="2">
    <source>
        <dbReference type="EMBL" id="OBT95146.1"/>
    </source>
</evidence>
<feature type="region of interest" description="Disordered" evidence="1">
    <location>
        <begin position="1"/>
        <end position="34"/>
    </location>
</feature>
<feature type="region of interest" description="Disordered" evidence="1">
    <location>
        <begin position="367"/>
        <end position="386"/>
    </location>
</feature>
<dbReference type="GeneID" id="28840771"/>
<accession>A0A1B8GH39</accession>
<feature type="region of interest" description="Disordered" evidence="1">
    <location>
        <begin position="734"/>
        <end position="770"/>
    </location>
</feature>
<protein>
    <submittedName>
        <fullName evidence="2">Uncharacterized protein</fullName>
    </submittedName>
</protein>
<gene>
    <name evidence="2" type="ORF">VE01_07385</name>
</gene>
<feature type="compositionally biased region" description="Low complexity" evidence="1">
    <location>
        <begin position="114"/>
        <end position="133"/>
    </location>
</feature>
<dbReference type="Proteomes" id="UP000091956">
    <property type="component" value="Unassembled WGS sequence"/>
</dbReference>
<dbReference type="EMBL" id="KV460238">
    <property type="protein sequence ID" value="OBT95146.1"/>
    <property type="molecule type" value="Genomic_DNA"/>
</dbReference>
<organism evidence="2 3">
    <name type="scientific">Pseudogymnoascus verrucosus</name>
    <dbReference type="NCBI Taxonomy" id="342668"/>
    <lineage>
        <taxon>Eukaryota</taxon>
        <taxon>Fungi</taxon>
        <taxon>Dikarya</taxon>
        <taxon>Ascomycota</taxon>
        <taxon>Pezizomycotina</taxon>
        <taxon>Leotiomycetes</taxon>
        <taxon>Thelebolales</taxon>
        <taxon>Thelebolaceae</taxon>
        <taxon>Pseudogymnoascus</taxon>
    </lineage>
</organism>
<feature type="compositionally biased region" description="Pro residues" evidence="1">
    <location>
        <begin position="371"/>
        <end position="386"/>
    </location>
</feature>
<reference evidence="3" key="2">
    <citation type="journal article" date="2018" name="Nat. Commun.">
        <title>Extreme sensitivity to ultraviolet light in the fungal pathogen causing white-nose syndrome of bats.</title>
        <authorList>
            <person name="Palmer J.M."/>
            <person name="Drees K.P."/>
            <person name="Foster J.T."/>
            <person name="Lindner D.L."/>
        </authorList>
    </citation>
    <scope>NUCLEOTIDE SEQUENCE [LARGE SCALE GENOMIC DNA]</scope>
    <source>
        <strain evidence="3">UAMH 10579</strain>
    </source>
</reference>
<feature type="compositionally biased region" description="Basic and acidic residues" evidence="1">
    <location>
        <begin position="734"/>
        <end position="755"/>
    </location>
</feature>
<sequence>MAAPSKNRTFPPYPAKNPHRSFPSQTHPEHTSQCHASALTIAPATLPFPASYDGLTELSHHGFGAYISPSPHGVPLFNAELHAHQSSLQERDLSYQYSSSPSSSEEEIYGEFSPTYATAPPSTTRTTPLSQTPQYHLSHPCHNFPPQTWESGNPFTPTTFALLDDEQTPVTYLTTTSPTTSTPTPVHQGQEKGGFYIGTPSTPPSPLHPHVSSPDLTTPTTEALARYKNAQETPLTPLYYHTSSAVTSPMSEAGSEFGGVPVGEVENNEASEVVHRLMADQQGTSRFPASLTGWTGFETPAEEKSGQGGQEGEELISPRSTTTTHTFKPQETPQYAETPSPLAPAHKHTSPLTSPPVRRTYQNSNAYRHLVPPPGQLSPLPPAPRLPLPEPRYSEDYSINADDLHVARARQLLEEHMKNHWGSVLSANQALQAITGTTGMGSSVNSSKAHMETAGATLMHIKNRVPQPRPLLPGFGTPMQVMQRVQAEKVGKGRSLRVVYEEYFSRPGARAVELCSLSIHAVSGSFGNSTSGGGGGHNSQPAKLQNELLAHFTASEGGTAIQFVEIDIPNPTGSYNRHPFEQWAFFAIAVPMVCGPGGVDKGFVGSWERGSIFIAAPLREVAGEGKAVQDVLGDGRGCLRRDFVFGPGVAHRVEFWEKYGRWVDIGRQALGREGGVWLCAEVEGVEGRMEEWEGGEGLLGAGVRRDVERWGRVRRAMEGGVCRIVTRVVEREGKVEGRRRERGEDGGDWEREGVRVVEGGSSVKKPRRGR</sequence>
<dbReference type="AlphaFoldDB" id="A0A1B8GH39"/>
<keyword evidence="3" id="KW-1185">Reference proteome</keyword>
<dbReference type="OrthoDB" id="3439420at2759"/>
<dbReference type="RefSeq" id="XP_018128879.1">
    <property type="nucleotide sequence ID" value="XM_018276820.1"/>
</dbReference>
<evidence type="ECO:0000256" key="1">
    <source>
        <dbReference type="SAM" id="MobiDB-lite"/>
    </source>
</evidence>